<feature type="domain" description="CMP/dCMP-type deaminase" evidence="9">
    <location>
        <begin position="184"/>
        <end position="295"/>
    </location>
</feature>
<dbReference type="RefSeq" id="WP_091979774.1">
    <property type="nucleotide sequence ID" value="NZ_FOLO01000003.1"/>
</dbReference>
<evidence type="ECO:0000313" key="11">
    <source>
        <dbReference type="Proteomes" id="UP000198862"/>
    </source>
</evidence>
<comment type="similarity">
    <text evidence="1">Belongs to the cytidine and deoxycytidylate deaminase family.</text>
</comment>
<evidence type="ECO:0000259" key="9">
    <source>
        <dbReference type="PROSITE" id="PS51747"/>
    </source>
</evidence>
<dbReference type="SUPFAM" id="SSF53927">
    <property type="entry name" value="Cytidine deaminase-like"/>
    <property type="match status" value="2"/>
</dbReference>
<gene>
    <name evidence="10" type="ORF">SAMN02745724_00589</name>
</gene>
<dbReference type="InterPro" id="IPR050202">
    <property type="entry name" value="Cyt/Deoxycyt_deaminase"/>
</dbReference>
<evidence type="ECO:0000256" key="2">
    <source>
        <dbReference type="ARBA" id="ARBA00011738"/>
    </source>
</evidence>
<dbReference type="GO" id="GO:0008270">
    <property type="term" value="F:zinc ion binding"/>
    <property type="evidence" value="ECO:0007669"/>
    <property type="project" value="InterPro"/>
</dbReference>
<dbReference type="EMBL" id="FOLO01000003">
    <property type="protein sequence ID" value="SFB97231.1"/>
    <property type="molecule type" value="Genomic_DNA"/>
</dbReference>
<name>A0A1I1FD77_9GAMM</name>
<dbReference type="GO" id="GO:0005829">
    <property type="term" value="C:cytosol"/>
    <property type="evidence" value="ECO:0007669"/>
    <property type="project" value="TreeGrafter"/>
</dbReference>
<proteinExistence type="inferred from homology"/>
<dbReference type="PANTHER" id="PTHR11644:SF2">
    <property type="entry name" value="CYTIDINE DEAMINASE"/>
    <property type="match status" value="1"/>
</dbReference>
<keyword evidence="3 8" id="KW-0479">Metal-binding</keyword>
<dbReference type="InterPro" id="IPR016193">
    <property type="entry name" value="Cytidine_deaminase-like"/>
</dbReference>
<evidence type="ECO:0000256" key="7">
    <source>
        <dbReference type="PIRSR" id="PIRSR006334-2"/>
    </source>
</evidence>
<evidence type="ECO:0000256" key="5">
    <source>
        <dbReference type="ARBA" id="ARBA00022833"/>
    </source>
</evidence>
<dbReference type="OrthoDB" id="9795347at2"/>
<dbReference type="CDD" id="cd01283">
    <property type="entry name" value="cytidine_deaminase"/>
    <property type="match status" value="2"/>
</dbReference>
<feature type="domain" description="CMP/dCMP-type deaminase" evidence="9">
    <location>
        <begin position="46"/>
        <end position="165"/>
    </location>
</feature>
<feature type="binding site" evidence="7">
    <location>
        <begin position="87"/>
        <end position="89"/>
    </location>
    <ligand>
        <name>substrate</name>
    </ligand>
</feature>
<dbReference type="GO" id="GO:0055086">
    <property type="term" value="P:nucleobase-containing small molecule metabolic process"/>
    <property type="evidence" value="ECO:0007669"/>
    <property type="project" value="UniProtKB-ARBA"/>
</dbReference>
<dbReference type="InterPro" id="IPR016192">
    <property type="entry name" value="APOBEC/CMP_deaminase_Zn-bd"/>
</dbReference>
<dbReference type="PROSITE" id="PS00903">
    <property type="entry name" value="CYT_DCMP_DEAMINASES_1"/>
    <property type="match status" value="1"/>
</dbReference>
<feature type="binding site" evidence="8">
    <location>
        <position position="130"/>
    </location>
    <ligand>
        <name>Zn(2+)</name>
        <dbReference type="ChEBI" id="CHEBI:29105"/>
        <note>catalytic</note>
    </ligand>
</feature>
<accession>A0A1I1FD77</accession>
<dbReference type="NCBIfam" id="NF006537">
    <property type="entry name" value="PRK09027.1"/>
    <property type="match status" value="1"/>
</dbReference>
<dbReference type="GO" id="GO:0004126">
    <property type="term" value="F:cytidine deaminase activity"/>
    <property type="evidence" value="ECO:0007669"/>
    <property type="project" value="InterPro"/>
</dbReference>
<dbReference type="GO" id="GO:0042802">
    <property type="term" value="F:identical protein binding"/>
    <property type="evidence" value="ECO:0007669"/>
    <property type="project" value="UniProtKB-ARBA"/>
</dbReference>
<evidence type="ECO:0000256" key="6">
    <source>
        <dbReference type="PIRSR" id="PIRSR006334-1"/>
    </source>
</evidence>
<dbReference type="PIRSF" id="PIRSF006334">
    <property type="entry name" value="Cdd_plus_pseudo"/>
    <property type="match status" value="1"/>
</dbReference>
<feature type="binding site" evidence="8">
    <location>
        <position position="100"/>
    </location>
    <ligand>
        <name>Zn(2+)</name>
        <dbReference type="ChEBI" id="CHEBI:29105"/>
        <note>catalytic</note>
    </ligand>
</feature>
<dbReference type="Pfam" id="PF00383">
    <property type="entry name" value="dCMP_cyt_deam_1"/>
    <property type="match status" value="1"/>
</dbReference>
<dbReference type="Pfam" id="PF08211">
    <property type="entry name" value="dCMP_cyt_deam_2"/>
    <property type="match status" value="1"/>
</dbReference>
<feature type="binding site" evidence="8">
    <location>
        <position position="127"/>
    </location>
    <ligand>
        <name>Zn(2+)</name>
        <dbReference type="ChEBI" id="CHEBI:29105"/>
        <note>catalytic</note>
    </ligand>
</feature>
<evidence type="ECO:0000256" key="3">
    <source>
        <dbReference type="ARBA" id="ARBA00022723"/>
    </source>
</evidence>
<dbReference type="GO" id="GO:0072527">
    <property type="term" value="P:pyrimidine-containing compound metabolic process"/>
    <property type="evidence" value="ECO:0007669"/>
    <property type="project" value="UniProtKB-ARBA"/>
</dbReference>
<evidence type="ECO:0000256" key="1">
    <source>
        <dbReference type="ARBA" id="ARBA00006576"/>
    </source>
</evidence>
<evidence type="ECO:0000313" key="10">
    <source>
        <dbReference type="EMBL" id="SFB97231.1"/>
    </source>
</evidence>
<dbReference type="STRING" id="1123010.SAMN02745724_00589"/>
<organism evidence="10 11">
    <name type="scientific">Pseudoalteromonas denitrificans DSM 6059</name>
    <dbReference type="NCBI Taxonomy" id="1123010"/>
    <lineage>
        <taxon>Bacteria</taxon>
        <taxon>Pseudomonadati</taxon>
        <taxon>Pseudomonadota</taxon>
        <taxon>Gammaproteobacteria</taxon>
        <taxon>Alteromonadales</taxon>
        <taxon>Pseudoalteromonadaceae</taxon>
        <taxon>Pseudoalteromonas</taxon>
    </lineage>
</organism>
<sequence>MILSSKKLKCDFSPLQIDTIKAQLKTNSGMLPEKTVATLLEQHQVTIDILLTCLLPLAADFAVAPISEFKVGAIALGGSGNLYFGANLEFENQALSLVLHGEQSAVSNAWLQGEDKIKKIAINAAPCGYCRQFMNELACVNDLEILLDNTLFNFKAFLPMSFGPEDLGNNLGLLSKHSHGISMNDSQTVSAELLLHLNASYVPYSHNFSACEIKTNDGQVFYGRYAENAAYSPSLSPLQAAISQLILSGREFNFETIKLVTLVETAKIQNQISVTTAVLQSYDFQVPFNHILIDQ</sequence>
<dbReference type="AlphaFoldDB" id="A0A1I1FD77"/>
<comment type="subunit">
    <text evidence="2">Homodimer.</text>
</comment>
<protein>
    <submittedName>
        <fullName evidence="10">Cytidine deaminase</fullName>
    </submittedName>
</protein>
<dbReference type="PROSITE" id="PS51747">
    <property type="entry name" value="CYT_DCMP_DEAMINASES_2"/>
    <property type="match status" value="2"/>
</dbReference>
<reference evidence="10 11" key="1">
    <citation type="submission" date="2016-10" db="EMBL/GenBank/DDBJ databases">
        <authorList>
            <person name="de Groot N.N."/>
        </authorList>
    </citation>
    <scope>NUCLEOTIDE SEQUENCE [LARGE SCALE GENOMIC DNA]</scope>
    <source>
        <strain evidence="10 11">DSM 6059</strain>
    </source>
</reference>
<dbReference type="InterPro" id="IPR002125">
    <property type="entry name" value="CMP_dCMP_dom"/>
</dbReference>
<evidence type="ECO:0000256" key="4">
    <source>
        <dbReference type="ARBA" id="ARBA00022801"/>
    </source>
</evidence>
<dbReference type="Gene3D" id="3.40.140.10">
    <property type="entry name" value="Cytidine Deaminase, domain 2"/>
    <property type="match status" value="2"/>
</dbReference>
<keyword evidence="5 8" id="KW-0862">Zinc</keyword>
<comment type="cofactor">
    <cofactor evidence="8">
        <name>Zn(2+)</name>
        <dbReference type="ChEBI" id="CHEBI:29105"/>
    </cofactor>
    <text evidence="8">Binds 1 zinc ion.</text>
</comment>
<feature type="active site" description="Proton donor" evidence="6">
    <location>
        <position position="102"/>
    </location>
</feature>
<dbReference type="PANTHER" id="PTHR11644">
    <property type="entry name" value="CYTIDINE DEAMINASE"/>
    <property type="match status" value="1"/>
</dbReference>
<dbReference type="InterPro" id="IPR013171">
    <property type="entry name" value="Cyd/dCyd_deaminase_Zn-bd"/>
</dbReference>
<keyword evidence="11" id="KW-1185">Reference proteome</keyword>
<keyword evidence="4" id="KW-0378">Hydrolase</keyword>
<evidence type="ECO:0000256" key="8">
    <source>
        <dbReference type="PIRSR" id="PIRSR006334-3"/>
    </source>
</evidence>
<dbReference type="Proteomes" id="UP000198862">
    <property type="component" value="Unassembled WGS sequence"/>
</dbReference>